<dbReference type="PANTHER" id="PTHR10828">
    <property type="entry name" value="M-PHASE INDUCER PHOSPHATASE DUAL SPECIFICITY PHOSPHATASE CDC25"/>
    <property type="match status" value="1"/>
</dbReference>
<dbReference type="GO" id="GO:0010971">
    <property type="term" value="P:positive regulation of G2/M transition of mitotic cell cycle"/>
    <property type="evidence" value="ECO:0007669"/>
    <property type="project" value="TreeGrafter"/>
</dbReference>
<reference evidence="12" key="1">
    <citation type="submission" date="2017-02" db="UniProtKB">
        <authorList>
            <consortium name="WormBaseParasite"/>
        </authorList>
    </citation>
    <scope>IDENTIFICATION</scope>
</reference>
<dbReference type="InterPro" id="IPR000751">
    <property type="entry name" value="MPI_Phosphatase"/>
</dbReference>
<dbReference type="PRINTS" id="PR00716">
    <property type="entry name" value="MPIPHPHTASE"/>
</dbReference>
<name>A0A0N4VCL5_ENTVE</name>
<evidence type="ECO:0000256" key="7">
    <source>
        <dbReference type="ARBA" id="ARBA00023306"/>
    </source>
</evidence>
<evidence type="ECO:0000313" key="12">
    <source>
        <dbReference type="WBParaSite" id="EVEC_0000831401-mRNA-1"/>
    </source>
</evidence>
<dbReference type="Pfam" id="PF00581">
    <property type="entry name" value="Rhodanese"/>
    <property type="match status" value="1"/>
</dbReference>
<dbReference type="Proteomes" id="UP000274131">
    <property type="component" value="Unassembled WGS sequence"/>
</dbReference>
<dbReference type="SUPFAM" id="SSF52821">
    <property type="entry name" value="Rhodanese/Cell cycle control phosphatase"/>
    <property type="match status" value="1"/>
</dbReference>
<keyword evidence="7" id="KW-0131">Cell cycle</keyword>
<dbReference type="WBParaSite" id="EVEC_0000831401-mRNA-1">
    <property type="protein sequence ID" value="EVEC_0000831401-mRNA-1"/>
    <property type="gene ID" value="EVEC_0000831401"/>
</dbReference>
<comment type="catalytic activity">
    <reaction evidence="8">
        <text>O-phospho-L-tyrosyl-[protein] + H2O = L-tyrosyl-[protein] + phosphate</text>
        <dbReference type="Rhea" id="RHEA:10684"/>
        <dbReference type="Rhea" id="RHEA-COMP:10136"/>
        <dbReference type="Rhea" id="RHEA-COMP:20101"/>
        <dbReference type="ChEBI" id="CHEBI:15377"/>
        <dbReference type="ChEBI" id="CHEBI:43474"/>
        <dbReference type="ChEBI" id="CHEBI:46858"/>
        <dbReference type="ChEBI" id="CHEBI:61978"/>
        <dbReference type="EC" id="3.1.3.48"/>
    </reaction>
</comment>
<dbReference type="InterPro" id="IPR001763">
    <property type="entry name" value="Rhodanese-like_dom"/>
</dbReference>
<keyword evidence="3" id="KW-0132">Cell division</keyword>
<accession>A0A0N4VCL5</accession>
<evidence type="ECO:0000256" key="1">
    <source>
        <dbReference type="ARBA" id="ARBA00011065"/>
    </source>
</evidence>
<evidence type="ECO:0000256" key="4">
    <source>
        <dbReference type="ARBA" id="ARBA00022776"/>
    </source>
</evidence>
<evidence type="ECO:0000256" key="2">
    <source>
        <dbReference type="ARBA" id="ARBA00013064"/>
    </source>
</evidence>
<evidence type="ECO:0000313" key="10">
    <source>
        <dbReference type="EMBL" id="VDD93047.1"/>
    </source>
</evidence>
<dbReference type="GO" id="GO:0110032">
    <property type="term" value="P:positive regulation of G2/MI transition of meiotic cell cycle"/>
    <property type="evidence" value="ECO:0007669"/>
    <property type="project" value="TreeGrafter"/>
</dbReference>
<evidence type="ECO:0000256" key="3">
    <source>
        <dbReference type="ARBA" id="ARBA00022618"/>
    </source>
</evidence>
<dbReference type="GO" id="GO:0051301">
    <property type="term" value="P:cell division"/>
    <property type="evidence" value="ECO:0007669"/>
    <property type="project" value="UniProtKB-KW"/>
</dbReference>
<dbReference type="GO" id="GO:0005737">
    <property type="term" value="C:cytoplasm"/>
    <property type="evidence" value="ECO:0007669"/>
    <property type="project" value="TreeGrafter"/>
</dbReference>
<comment type="similarity">
    <text evidence="1">Belongs to the MPI phosphatase family.</text>
</comment>
<dbReference type="GO" id="GO:0005634">
    <property type="term" value="C:nucleus"/>
    <property type="evidence" value="ECO:0007669"/>
    <property type="project" value="TreeGrafter"/>
</dbReference>
<protein>
    <recommendedName>
        <fullName evidence="2">protein-tyrosine-phosphatase</fullName>
        <ecNumber evidence="2">3.1.3.48</ecNumber>
    </recommendedName>
</protein>
<evidence type="ECO:0000256" key="6">
    <source>
        <dbReference type="ARBA" id="ARBA00022912"/>
    </source>
</evidence>
<dbReference type="Gene3D" id="3.40.250.10">
    <property type="entry name" value="Rhodanese-like domain"/>
    <property type="match status" value="1"/>
</dbReference>
<keyword evidence="4" id="KW-0498">Mitosis</keyword>
<keyword evidence="5" id="KW-0378">Hydrolase</keyword>
<sequence length="280" mass="32335">MISYMENEGDEKNDSSIYESGEAKNDLATLEQAKCSRSQQRLPGELHVDYSLESVLNPQVPSTAFQSISSKVLAGLLGSLSEKEFNRKFILVDCRYPFEYAGGHIKGAVNLHNPNDIGNVFFPNETKRFSVISKKIPIFYCEFSQKRGPTMAHRLRAYDRARNEARYPEVDYEEIYLLDRGYNNFFNEFQCRCFCEPSEYVKMVDSRHSKELRKYVLHRARTAKLHPKNPSQSTSQPRRCRLRRTNFFSSRSFPSLDFCLSPTEQKEKREAAGESESGSK</sequence>
<feature type="domain" description="Rhodanese" evidence="9">
    <location>
        <begin position="85"/>
        <end position="194"/>
    </location>
</feature>
<dbReference type="PROSITE" id="PS50206">
    <property type="entry name" value="RHODANESE_3"/>
    <property type="match status" value="1"/>
</dbReference>
<dbReference type="FunFam" id="3.40.250.10:FF:000021">
    <property type="entry name" value="M-phase inducer phosphatase cdc-25.2"/>
    <property type="match status" value="1"/>
</dbReference>
<dbReference type="PANTHER" id="PTHR10828:SF76">
    <property type="entry name" value="M-PHASE INDUCER PHOSPHATASE"/>
    <property type="match status" value="1"/>
</dbReference>
<dbReference type="EC" id="3.1.3.48" evidence="2"/>
<dbReference type="STRING" id="51028.A0A0N4VCL5"/>
<dbReference type="OrthoDB" id="26523at2759"/>
<evidence type="ECO:0000256" key="8">
    <source>
        <dbReference type="ARBA" id="ARBA00051722"/>
    </source>
</evidence>
<keyword evidence="11" id="KW-1185">Reference proteome</keyword>
<dbReference type="EMBL" id="UXUI01009093">
    <property type="protein sequence ID" value="VDD93047.1"/>
    <property type="molecule type" value="Genomic_DNA"/>
</dbReference>
<gene>
    <name evidence="10" type="ORF">EVEC_LOCUS7798</name>
</gene>
<dbReference type="GO" id="GO:0004725">
    <property type="term" value="F:protein tyrosine phosphatase activity"/>
    <property type="evidence" value="ECO:0007669"/>
    <property type="project" value="UniProtKB-EC"/>
</dbReference>
<evidence type="ECO:0000259" key="9">
    <source>
        <dbReference type="PROSITE" id="PS50206"/>
    </source>
</evidence>
<dbReference type="InterPro" id="IPR036873">
    <property type="entry name" value="Rhodanese-like_dom_sf"/>
</dbReference>
<dbReference type="AlphaFoldDB" id="A0A0N4VCL5"/>
<dbReference type="SMART" id="SM00450">
    <property type="entry name" value="RHOD"/>
    <property type="match status" value="1"/>
</dbReference>
<evidence type="ECO:0000313" key="11">
    <source>
        <dbReference type="Proteomes" id="UP000274131"/>
    </source>
</evidence>
<dbReference type="GO" id="GO:0000086">
    <property type="term" value="P:G2/M transition of mitotic cell cycle"/>
    <property type="evidence" value="ECO:0007669"/>
    <property type="project" value="TreeGrafter"/>
</dbReference>
<organism evidence="12">
    <name type="scientific">Enterobius vermicularis</name>
    <name type="common">Human pinworm</name>
    <dbReference type="NCBI Taxonomy" id="51028"/>
    <lineage>
        <taxon>Eukaryota</taxon>
        <taxon>Metazoa</taxon>
        <taxon>Ecdysozoa</taxon>
        <taxon>Nematoda</taxon>
        <taxon>Chromadorea</taxon>
        <taxon>Rhabditida</taxon>
        <taxon>Spirurina</taxon>
        <taxon>Oxyuridomorpha</taxon>
        <taxon>Oxyuroidea</taxon>
        <taxon>Oxyuridae</taxon>
        <taxon>Enterobius</taxon>
    </lineage>
</organism>
<proteinExistence type="inferred from homology"/>
<evidence type="ECO:0000256" key="5">
    <source>
        <dbReference type="ARBA" id="ARBA00022801"/>
    </source>
</evidence>
<keyword evidence="6" id="KW-0904">Protein phosphatase</keyword>
<reference evidence="10 11" key="2">
    <citation type="submission" date="2018-10" db="EMBL/GenBank/DDBJ databases">
        <authorList>
            <consortium name="Pathogen Informatics"/>
        </authorList>
    </citation>
    <scope>NUCLEOTIDE SEQUENCE [LARGE SCALE GENOMIC DNA]</scope>
</reference>